<accession>A0A409WZZ9</accession>
<keyword evidence="3" id="KW-1185">Reference proteome</keyword>
<evidence type="ECO:0000313" key="3">
    <source>
        <dbReference type="Proteomes" id="UP000283269"/>
    </source>
</evidence>
<reference evidence="2 3" key="1">
    <citation type="journal article" date="2018" name="Evol. Lett.">
        <title>Horizontal gene cluster transfer increased hallucinogenic mushroom diversity.</title>
        <authorList>
            <person name="Reynolds H.T."/>
            <person name="Vijayakumar V."/>
            <person name="Gluck-Thaler E."/>
            <person name="Korotkin H.B."/>
            <person name="Matheny P.B."/>
            <person name="Slot J.C."/>
        </authorList>
    </citation>
    <scope>NUCLEOTIDE SEQUENCE [LARGE SCALE GENOMIC DNA]</scope>
    <source>
        <strain evidence="2 3">2631</strain>
    </source>
</reference>
<evidence type="ECO:0000313" key="2">
    <source>
        <dbReference type="EMBL" id="PPQ84039.1"/>
    </source>
</evidence>
<feature type="region of interest" description="Disordered" evidence="1">
    <location>
        <begin position="29"/>
        <end position="73"/>
    </location>
</feature>
<gene>
    <name evidence="2" type="ORF">CVT25_000585</name>
</gene>
<dbReference type="Proteomes" id="UP000283269">
    <property type="component" value="Unassembled WGS sequence"/>
</dbReference>
<dbReference type="AlphaFoldDB" id="A0A409WZZ9"/>
<organism evidence="2 3">
    <name type="scientific">Psilocybe cyanescens</name>
    <dbReference type="NCBI Taxonomy" id="93625"/>
    <lineage>
        <taxon>Eukaryota</taxon>
        <taxon>Fungi</taxon>
        <taxon>Dikarya</taxon>
        <taxon>Basidiomycota</taxon>
        <taxon>Agaricomycotina</taxon>
        <taxon>Agaricomycetes</taxon>
        <taxon>Agaricomycetidae</taxon>
        <taxon>Agaricales</taxon>
        <taxon>Agaricineae</taxon>
        <taxon>Strophariaceae</taxon>
        <taxon>Psilocybe</taxon>
    </lineage>
</organism>
<sequence>MLKNNKDYLEYSKSTYGWASPIAKNHHFHTPGVSPRRRMANTPGSIAIDTKNEEEKSSVRRQYGPAVVRDEIN</sequence>
<protein>
    <submittedName>
        <fullName evidence="2">Uncharacterized protein</fullName>
    </submittedName>
</protein>
<evidence type="ECO:0000256" key="1">
    <source>
        <dbReference type="SAM" id="MobiDB-lite"/>
    </source>
</evidence>
<feature type="compositionally biased region" description="Basic residues" evidence="1">
    <location>
        <begin position="29"/>
        <end position="39"/>
    </location>
</feature>
<proteinExistence type="predicted"/>
<dbReference type="EMBL" id="NHYD01002942">
    <property type="protein sequence ID" value="PPQ84039.1"/>
    <property type="molecule type" value="Genomic_DNA"/>
</dbReference>
<comment type="caution">
    <text evidence="2">The sequence shown here is derived from an EMBL/GenBank/DDBJ whole genome shotgun (WGS) entry which is preliminary data.</text>
</comment>
<dbReference type="InParanoid" id="A0A409WZZ9"/>
<name>A0A409WZZ9_PSICY</name>